<dbReference type="InterPro" id="IPR044053">
    <property type="entry name" value="AsaB-like"/>
</dbReference>
<comment type="similarity">
    <text evidence="1">Belongs to the asaB hydroxylase/desaturase family.</text>
</comment>
<dbReference type="PANTHER" id="PTHR34598:SF3">
    <property type="entry name" value="OXIDOREDUCTASE AN1597"/>
    <property type="match status" value="1"/>
</dbReference>
<keyword evidence="3" id="KW-1185">Reference proteome</keyword>
<sequence length="113" mass="12620">MQQKATPFFPGSKLAGNVAPAHAVQIDQSTSGAHDTLRDKLGPNEAEQFQKTRRAIINAWRPLEPVCRDPLGLCDAHTVREEDLVDVQTYLPSSAQDMYRSLRKTASFRSIRV</sequence>
<dbReference type="Proteomes" id="UP000465266">
    <property type="component" value="Unassembled WGS sequence"/>
</dbReference>
<name>A0ABQ1B6G4_9EURO</name>
<accession>A0ABQ1B6G4</accession>
<evidence type="ECO:0000313" key="2">
    <source>
        <dbReference type="EMBL" id="GFF94635.1"/>
    </source>
</evidence>
<gene>
    <name evidence="2" type="ORF">IFM53868_07628</name>
</gene>
<evidence type="ECO:0000256" key="1">
    <source>
        <dbReference type="ARBA" id="ARBA00023604"/>
    </source>
</evidence>
<dbReference type="PANTHER" id="PTHR34598">
    <property type="entry name" value="BLL6449 PROTEIN"/>
    <property type="match status" value="1"/>
</dbReference>
<organism evidence="2 3">
    <name type="scientific">Aspergillus udagawae</name>
    <dbReference type="NCBI Taxonomy" id="91492"/>
    <lineage>
        <taxon>Eukaryota</taxon>
        <taxon>Fungi</taxon>
        <taxon>Dikarya</taxon>
        <taxon>Ascomycota</taxon>
        <taxon>Pezizomycotina</taxon>
        <taxon>Eurotiomycetes</taxon>
        <taxon>Eurotiomycetidae</taxon>
        <taxon>Eurotiales</taxon>
        <taxon>Aspergillaceae</taxon>
        <taxon>Aspergillus</taxon>
        <taxon>Aspergillus subgen. Fumigati</taxon>
    </lineage>
</organism>
<evidence type="ECO:0000313" key="3">
    <source>
        <dbReference type="Proteomes" id="UP000465266"/>
    </source>
</evidence>
<dbReference type="EMBL" id="BLKG01000102">
    <property type="protein sequence ID" value="GFF94635.1"/>
    <property type="molecule type" value="Genomic_DNA"/>
</dbReference>
<comment type="caution">
    <text evidence="2">The sequence shown here is derived from an EMBL/GenBank/DDBJ whole genome shotgun (WGS) entry which is preliminary data.</text>
</comment>
<reference evidence="2 3" key="1">
    <citation type="submission" date="2020-01" db="EMBL/GenBank/DDBJ databases">
        <title>Draft genome sequence of Aspergillus udagawae IFM 53868.</title>
        <authorList>
            <person name="Takahashi H."/>
            <person name="Yaguchi T."/>
        </authorList>
    </citation>
    <scope>NUCLEOTIDE SEQUENCE [LARGE SCALE GENOMIC DNA]</scope>
    <source>
        <strain evidence="2 3">IFM 53868</strain>
    </source>
</reference>
<protein>
    <submittedName>
        <fullName evidence="2">Uncharacterized protein</fullName>
    </submittedName>
</protein>
<proteinExistence type="inferred from homology"/>